<gene>
    <name evidence="1" type="ORF">D3875_03000</name>
</gene>
<dbReference type="EMBL" id="QYUJ01000008">
    <property type="protein sequence ID" value="RJF74980.1"/>
    <property type="molecule type" value="Genomic_DNA"/>
</dbReference>
<evidence type="ECO:0000313" key="1">
    <source>
        <dbReference type="EMBL" id="RJF74980.1"/>
    </source>
</evidence>
<proteinExistence type="predicted"/>
<dbReference type="Proteomes" id="UP000286287">
    <property type="component" value="Unassembled WGS sequence"/>
</dbReference>
<comment type="caution">
    <text evidence="1">The sequence shown here is derived from an EMBL/GenBank/DDBJ whole genome shotgun (WGS) entry which is preliminary data.</text>
</comment>
<dbReference type="AlphaFoldDB" id="A0A418VFT8"/>
<keyword evidence="2" id="KW-1185">Reference proteome</keyword>
<accession>A0A418VFT8</accession>
<evidence type="ECO:0000313" key="2">
    <source>
        <dbReference type="Proteomes" id="UP000286287"/>
    </source>
</evidence>
<sequence length="127" mass="13982">MCSCCGRAITEGYDVPLIGVVGPVCVRKYGPLARVLAQVNDLTVPMTADNELNRAGHMLSSALYHLGFYECRWADNGDGTKTLHLGERTRTKKALSETWERRRARFEADLQIAQGGNGVVKTEWVAA</sequence>
<organism evidence="1 2">
    <name type="scientific">Deinococcus cavernae</name>
    <dbReference type="NCBI Taxonomy" id="2320857"/>
    <lineage>
        <taxon>Bacteria</taxon>
        <taxon>Thermotogati</taxon>
        <taxon>Deinococcota</taxon>
        <taxon>Deinococci</taxon>
        <taxon>Deinococcales</taxon>
        <taxon>Deinococcaceae</taxon>
        <taxon>Deinococcus</taxon>
    </lineage>
</organism>
<name>A0A418VFT8_9DEIO</name>
<reference evidence="1 2" key="1">
    <citation type="submission" date="2018-09" db="EMBL/GenBank/DDBJ databases">
        <authorList>
            <person name="Zhu H."/>
        </authorList>
    </citation>
    <scope>NUCLEOTIDE SEQUENCE [LARGE SCALE GENOMIC DNA]</scope>
    <source>
        <strain evidence="1 2">K2S05-167</strain>
    </source>
</reference>
<protein>
    <submittedName>
        <fullName evidence="1">Uncharacterized protein</fullName>
    </submittedName>
</protein>